<protein>
    <submittedName>
        <fullName evidence="1">13313_t:CDS:1</fullName>
    </submittedName>
</protein>
<evidence type="ECO:0000313" key="1">
    <source>
        <dbReference type="EMBL" id="CAG8704983.1"/>
    </source>
</evidence>
<keyword evidence="2" id="KW-1185">Reference proteome</keyword>
<accession>A0ACA9PK67</accession>
<proteinExistence type="predicted"/>
<name>A0ACA9PK67_9GLOM</name>
<reference evidence="1" key="1">
    <citation type="submission" date="2021-06" db="EMBL/GenBank/DDBJ databases">
        <authorList>
            <person name="Kallberg Y."/>
            <person name="Tangrot J."/>
            <person name="Rosling A."/>
        </authorList>
    </citation>
    <scope>NUCLEOTIDE SEQUENCE</scope>
    <source>
        <strain evidence="1">IL203A</strain>
    </source>
</reference>
<gene>
    <name evidence="1" type="ORF">DHETER_LOCUS11950</name>
</gene>
<evidence type="ECO:0000313" key="2">
    <source>
        <dbReference type="Proteomes" id="UP000789702"/>
    </source>
</evidence>
<sequence length="47" mass="5213">HRSAQNTYILPALASFFHTCNWNAGQVNGKINQRGGKRIRVQVTATS</sequence>
<organism evidence="1 2">
    <name type="scientific">Dentiscutata heterogama</name>
    <dbReference type="NCBI Taxonomy" id="1316150"/>
    <lineage>
        <taxon>Eukaryota</taxon>
        <taxon>Fungi</taxon>
        <taxon>Fungi incertae sedis</taxon>
        <taxon>Mucoromycota</taxon>
        <taxon>Glomeromycotina</taxon>
        <taxon>Glomeromycetes</taxon>
        <taxon>Diversisporales</taxon>
        <taxon>Gigasporaceae</taxon>
        <taxon>Dentiscutata</taxon>
    </lineage>
</organism>
<comment type="caution">
    <text evidence="1">The sequence shown here is derived from an EMBL/GenBank/DDBJ whole genome shotgun (WGS) entry which is preliminary data.</text>
</comment>
<feature type="non-terminal residue" evidence="1">
    <location>
        <position position="1"/>
    </location>
</feature>
<dbReference type="Proteomes" id="UP000789702">
    <property type="component" value="Unassembled WGS sequence"/>
</dbReference>
<dbReference type="EMBL" id="CAJVPU010027824">
    <property type="protein sequence ID" value="CAG8704983.1"/>
    <property type="molecule type" value="Genomic_DNA"/>
</dbReference>